<dbReference type="SFLD" id="SFLDG01129">
    <property type="entry name" value="C1.5:_HAD__Beta-PGM__Phosphata"/>
    <property type="match status" value="1"/>
</dbReference>
<keyword evidence="6" id="KW-1185">Reference proteome</keyword>
<sequence>MIKAVLFDLDNTLLDRDESIIRFIESQYSRMKYIFIDISQYYYVNRFIELDKQGYEPKEKVYNVLTQELSLPVFARDLLYEDYMNHFHQYCVPFSHIIDTLSNLKQSGYQLGIITNGLTDFQSASIKALRIEGFFDLILISEKEKIKKPNAKIFQRALNRLQLSPEEAIFIGDHYENDVKAAENAGLRSIWKIRNQEVESQFPTFSDFTELIFIIEKLQ</sequence>
<dbReference type="PANTHER" id="PTHR46470:SF2">
    <property type="entry name" value="GLYCERALDEHYDE 3-PHOSPHATE PHOSPHATASE"/>
    <property type="match status" value="1"/>
</dbReference>
<protein>
    <submittedName>
        <fullName evidence="5">Haloacid dehalogenase</fullName>
    </submittedName>
</protein>
<comment type="cofactor">
    <cofactor evidence="1">
        <name>Mg(2+)</name>
        <dbReference type="ChEBI" id="CHEBI:18420"/>
    </cofactor>
</comment>
<dbReference type="EMBL" id="BSKO01000001">
    <property type="protein sequence ID" value="GLO64613.1"/>
    <property type="molecule type" value="Genomic_DNA"/>
</dbReference>
<evidence type="ECO:0000256" key="2">
    <source>
        <dbReference type="ARBA" id="ARBA00022723"/>
    </source>
</evidence>
<dbReference type="InterPro" id="IPR006439">
    <property type="entry name" value="HAD-SF_hydro_IA"/>
</dbReference>
<keyword evidence="3" id="KW-0378">Hydrolase</keyword>
<dbReference type="InterPro" id="IPR051400">
    <property type="entry name" value="HAD-like_hydrolase"/>
</dbReference>
<dbReference type="SUPFAM" id="SSF56784">
    <property type="entry name" value="HAD-like"/>
    <property type="match status" value="1"/>
</dbReference>
<dbReference type="InterPro" id="IPR036412">
    <property type="entry name" value="HAD-like_sf"/>
</dbReference>
<dbReference type="Gene3D" id="3.40.50.1000">
    <property type="entry name" value="HAD superfamily/HAD-like"/>
    <property type="match status" value="1"/>
</dbReference>
<dbReference type="NCBIfam" id="TIGR01662">
    <property type="entry name" value="HAD-SF-IIIA"/>
    <property type="match status" value="1"/>
</dbReference>
<dbReference type="Proteomes" id="UP001275436">
    <property type="component" value="Unassembled WGS sequence"/>
</dbReference>
<evidence type="ECO:0000256" key="4">
    <source>
        <dbReference type="ARBA" id="ARBA00022842"/>
    </source>
</evidence>
<gene>
    <name evidence="5" type="ORF">MACH08_03970</name>
</gene>
<dbReference type="Pfam" id="PF13419">
    <property type="entry name" value="HAD_2"/>
    <property type="match status" value="1"/>
</dbReference>
<organism evidence="5 6">
    <name type="scientific">Oceanobacillus kimchii</name>
    <dbReference type="NCBI Taxonomy" id="746691"/>
    <lineage>
        <taxon>Bacteria</taxon>
        <taxon>Bacillati</taxon>
        <taxon>Bacillota</taxon>
        <taxon>Bacilli</taxon>
        <taxon>Bacillales</taxon>
        <taxon>Bacillaceae</taxon>
        <taxon>Oceanobacillus</taxon>
    </lineage>
</organism>
<dbReference type="SFLD" id="SFLDS00003">
    <property type="entry name" value="Haloacid_Dehalogenase"/>
    <property type="match status" value="1"/>
</dbReference>
<dbReference type="PRINTS" id="PR00413">
    <property type="entry name" value="HADHALOGNASE"/>
</dbReference>
<keyword evidence="4" id="KW-0460">Magnesium</keyword>
<dbReference type="InterPro" id="IPR006549">
    <property type="entry name" value="HAD-SF_hydro_IIIA"/>
</dbReference>
<evidence type="ECO:0000313" key="6">
    <source>
        <dbReference type="Proteomes" id="UP001275436"/>
    </source>
</evidence>
<dbReference type="NCBIfam" id="TIGR01509">
    <property type="entry name" value="HAD-SF-IA-v3"/>
    <property type="match status" value="1"/>
</dbReference>
<dbReference type="RefSeq" id="WP_077596730.1">
    <property type="nucleotide sequence ID" value="NZ_BSKO01000001.1"/>
</dbReference>
<evidence type="ECO:0000256" key="3">
    <source>
        <dbReference type="ARBA" id="ARBA00022801"/>
    </source>
</evidence>
<dbReference type="NCBIfam" id="TIGR01549">
    <property type="entry name" value="HAD-SF-IA-v1"/>
    <property type="match status" value="1"/>
</dbReference>
<name>A0ABQ5TD78_9BACI</name>
<evidence type="ECO:0000313" key="5">
    <source>
        <dbReference type="EMBL" id="GLO64613.1"/>
    </source>
</evidence>
<accession>A0ABQ5TD78</accession>
<reference evidence="5 6" key="1">
    <citation type="submission" date="2023-02" db="EMBL/GenBank/DDBJ databases">
        <title>Oceanobacillus kimchii IFOP_LL358 isolated form Alexandrium catenella lab strain.</title>
        <authorList>
            <person name="Gajardo G."/>
            <person name="Ueki S."/>
            <person name="Maruyama F."/>
        </authorList>
    </citation>
    <scope>NUCLEOTIDE SEQUENCE [LARGE SCALE GENOMIC DNA]</scope>
    <source>
        <strain evidence="5 6">IFOP_LL358</strain>
    </source>
</reference>
<dbReference type="InterPro" id="IPR023214">
    <property type="entry name" value="HAD_sf"/>
</dbReference>
<comment type="caution">
    <text evidence="5">The sequence shown here is derived from an EMBL/GenBank/DDBJ whole genome shotgun (WGS) entry which is preliminary data.</text>
</comment>
<dbReference type="InterPro" id="IPR041492">
    <property type="entry name" value="HAD_2"/>
</dbReference>
<keyword evidence="2" id="KW-0479">Metal-binding</keyword>
<evidence type="ECO:0000256" key="1">
    <source>
        <dbReference type="ARBA" id="ARBA00001946"/>
    </source>
</evidence>
<proteinExistence type="predicted"/>
<dbReference type="Gene3D" id="1.10.150.520">
    <property type="match status" value="1"/>
</dbReference>
<dbReference type="PANTHER" id="PTHR46470">
    <property type="entry name" value="N-ACYLNEURAMINATE-9-PHOSPHATASE"/>
    <property type="match status" value="1"/>
</dbReference>